<organism evidence="4">
    <name type="scientific">marine sediment metagenome</name>
    <dbReference type="NCBI Taxonomy" id="412755"/>
    <lineage>
        <taxon>unclassified sequences</taxon>
        <taxon>metagenomes</taxon>
        <taxon>ecological metagenomes</taxon>
    </lineage>
</organism>
<dbReference type="InterPro" id="IPR002698">
    <property type="entry name" value="FTHF_cligase"/>
</dbReference>
<dbReference type="AlphaFoldDB" id="X1KRB0"/>
<dbReference type="PANTHER" id="PTHR23407">
    <property type="entry name" value="ATPASE INHIBITOR/5-FORMYLTETRAHYDROFOLATE CYCLO-LIGASE"/>
    <property type="match status" value="1"/>
</dbReference>
<dbReference type="GO" id="GO:0035999">
    <property type="term" value="P:tetrahydrofolate interconversion"/>
    <property type="evidence" value="ECO:0007669"/>
    <property type="project" value="TreeGrafter"/>
</dbReference>
<evidence type="ECO:0000256" key="3">
    <source>
        <dbReference type="ARBA" id="ARBA00022840"/>
    </source>
</evidence>
<dbReference type="InterPro" id="IPR037171">
    <property type="entry name" value="NagB/RpiA_transferase-like"/>
</dbReference>
<keyword evidence="2" id="KW-0547">Nucleotide-binding</keyword>
<dbReference type="Pfam" id="PF01812">
    <property type="entry name" value="5-FTHF_cyc-lig"/>
    <property type="match status" value="1"/>
</dbReference>
<evidence type="ECO:0000256" key="1">
    <source>
        <dbReference type="ARBA" id="ARBA00010638"/>
    </source>
</evidence>
<name>X1KRB0_9ZZZZ</name>
<sequence length="198" mass="22847">MKNDNESVRNNLLKKELRKKIQNKRNNLPIWDRKKRSKIIAEKFVNTAYYINSNNILIYYPFRSEIDVTIIIRQALKNKKNIILPRVHDRKLKLFYIDNLKKQLEIGAYGIMEPTTGLCRAAKISGIDLVIVPGLVFDKNLNRLGYGGGFYDRLLPLIPAGVKKIALCFDIQVVESIPVSEHDIKVDLLITDTNIYHP</sequence>
<dbReference type="EMBL" id="BARV01000064">
    <property type="protein sequence ID" value="GAH92694.1"/>
    <property type="molecule type" value="Genomic_DNA"/>
</dbReference>
<dbReference type="GO" id="GO:0005524">
    <property type="term" value="F:ATP binding"/>
    <property type="evidence" value="ECO:0007669"/>
    <property type="project" value="UniProtKB-KW"/>
</dbReference>
<dbReference type="Gene3D" id="3.40.50.10420">
    <property type="entry name" value="NagB/RpiA/CoA transferase-like"/>
    <property type="match status" value="1"/>
</dbReference>
<dbReference type="GO" id="GO:0009396">
    <property type="term" value="P:folic acid-containing compound biosynthetic process"/>
    <property type="evidence" value="ECO:0007669"/>
    <property type="project" value="TreeGrafter"/>
</dbReference>
<comment type="similarity">
    <text evidence="1">Belongs to the 5-formyltetrahydrofolate cyclo-ligase family.</text>
</comment>
<comment type="caution">
    <text evidence="4">The sequence shown here is derived from an EMBL/GenBank/DDBJ whole genome shotgun (WGS) entry which is preliminary data.</text>
</comment>
<evidence type="ECO:0008006" key="5">
    <source>
        <dbReference type="Google" id="ProtNLM"/>
    </source>
</evidence>
<accession>X1KRB0</accession>
<evidence type="ECO:0000256" key="2">
    <source>
        <dbReference type="ARBA" id="ARBA00022741"/>
    </source>
</evidence>
<evidence type="ECO:0000313" key="4">
    <source>
        <dbReference type="EMBL" id="GAH92694.1"/>
    </source>
</evidence>
<reference evidence="4" key="1">
    <citation type="journal article" date="2014" name="Front. Microbiol.">
        <title>High frequency of phylogenetically diverse reductive dehalogenase-homologous genes in deep subseafloor sedimentary metagenomes.</title>
        <authorList>
            <person name="Kawai M."/>
            <person name="Futagami T."/>
            <person name="Toyoda A."/>
            <person name="Takaki Y."/>
            <person name="Nishi S."/>
            <person name="Hori S."/>
            <person name="Arai W."/>
            <person name="Tsubouchi T."/>
            <person name="Morono Y."/>
            <person name="Uchiyama I."/>
            <person name="Ito T."/>
            <person name="Fujiyama A."/>
            <person name="Inagaki F."/>
            <person name="Takami H."/>
        </authorList>
    </citation>
    <scope>NUCLEOTIDE SEQUENCE</scope>
    <source>
        <strain evidence="4">Expedition CK06-06</strain>
    </source>
</reference>
<proteinExistence type="inferred from homology"/>
<dbReference type="SUPFAM" id="SSF100950">
    <property type="entry name" value="NagB/RpiA/CoA transferase-like"/>
    <property type="match status" value="1"/>
</dbReference>
<dbReference type="PIRSF" id="PIRSF006806">
    <property type="entry name" value="FTHF_cligase"/>
    <property type="match status" value="1"/>
</dbReference>
<dbReference type="PANTHER" id="PTHR23407:SF1">
    <property type="entry name" value="5-FORMYLTETRAHYDROFOLATE CYCLO-LIGASE"/>
    <property type="match status" value="1"/>
</dbReference>
<keyword evidence="3" id="KW-0067">ATP-binding</keyword>
<dbReference type="InterPro" id="IPR024185">
    <property type="entry name" value="FTHF_cligase-like_sf"/>
</dbReference>
<gene>
    <name evidence="4" type="ORF">S06H3_00382</name>
</gene>
<protein>
    <recommendedName>
        <fullName evidence="5">5-formyltetrahydrofolate cyclo-ligase</fullName>
    </recommendedName>
</protein>
<dbReference type="GO" id="GO:0030272">
    <property type="term" value="F:5-formyltetrahydrofolate cyclo-ligase activity"/>
    <property type="evidence" value="ECO:0007669"/>
    <property type="project" value="TreeGrafter"/>
</dbReference>
<dbReference type="NCBIfam" id="TIGR02727">
    <property type="entry name" value="MTHFS_bact"/>
    <property type="match status" value="1"/>
</dbReference>